<dbReference type="Gene3D" id="2.60.40.10">
    <property type="entry name" value="Immunoglobulins"/>
    <property type="match status" value="1"/>
</dbReference>
<dbReference type="Proteomes" id="UP000786811">
    <property type="component" value="Unassembled WGS sequence"/>
</dbReference>
<comment type="caution">
    <text evidence="4">The sequence shown here is derived from an EMBL/GenBank/DDBJ whole genome shotgun (WGS) entry which is preliminary data.</text>
</comment>
<dbReference type="InterPro" id="IPR007110">
    <property type="entry name" value="Ig-like_dom"/>
</dbReference>
<evidence type="ECO:0000256" key="2">
    <source>
        <dbReference type="SAM" id="SignalP"/>
    </source>
</evidence>
<protein>
    <recommendedName>
        <fullName evidence="3">Ig-like domain-containing protein</fullName>
    </recommendedName>
</protein>
<dbReference type="AlphaFoldDB" id="A0A8J2HPT8"/>
<proteinExistence type="predicted"/>
<evidence type="ECO:0000313" key="5">
    <source>
        <dbReference type="Proteomes" id="UP000786811"/>
    </source>
</evidence>
<feature type="region of interest" description="Disordered" evidence="1">
    <location>
        <begin position="50"/>
        <end position="72"/>
    </location>
</feature>
<evidence type="ECO:0000259" key="3">
    <source>
        <dbReference type="PROSITE" id="PS50835"/>
    </source>
</evidence>
<reference evidence="4" key="1">
    <citation type="submission" date="2021-04" db="EMBL/GenBank/DDBJ databases">
        <authorList>
            <person name="Chebbi M.A.C M."/>
        </authorList>
    </citation>
    <scope>NUCLEOTIDE SEQUENCE</scope>
</reference>
<keyword evidence="5" id="KW-1185">Reference proteome</keyword>
<dbReference type="OrthoDB" id="6138780at2759"/>
<feature type="compositionally biased region" description="Basic residues" evidence="1">
    <location>
        <begin position="63"/>
        <end position="72"/>
    </location>
</feature>
<dbReference type="EMBL" id="CAJNRD030001123">
    <property type="protein sequence ID" value="CAG5104200.1"/>
    <property type="molecule type" value="Genomic_DNA"/>
</dbReference>
<feature type="non-terminal residue" evidence="4">
    <location>
        <position position="114"/>
    </location>
</feature>
<organism evidence="4 5">
    <name type="scientific">Cotesia congregata</name>
    <name type="common">Parasitoid wasp</name>
    <name type="synonym">Apanteles congregatus</name>
    <dbReference type="NCBI Taxonomy" id="51543"/>
    <lineage>
        <taxon>Eukaryota</taxon>
        <taxon>Metazoa</taxon>
        <taxon>Ecdysozoa</taxon>
        <taxon>Arthropoda</taxon>
        <taxon>Hexapoda</taxon>
        <taxon>Insecta</taxon>
        <taxon>Pterygota</taxon>
        <taxon>Neoptera</taxon>
        <taxon>Endopterygota</taxon>
        <taxon>Hymenoptera</taxon>
        <taxon>Apocrita</taxon>
        <taxon>Ichneumonoidea</taxon>
        <taxon>Braconidae</taxon>
        <taxon>Microgastrinae</taxon>
        <taxon>Cotesia</taxon>
    </lineage>
</organism>
<feature type="signal peptide" evidence="2">
    <location>
        <begin position="1"/>
        <end position="24"/>
    </location>
</feature>
<evidence type="ECO:0000256" key="1">
    <source>
        <dbReference type="SAM" id="MobiDB-lite"/>
    </source>
</evidence>
<feature type="domain" description="Ig-like" evidence="3">
    <location>
        <begin position="74"/>
        <end position="114"/>
    </location>
</feature>
<dbReference type="PROSITE" id="PS50835">
    <property type="entry name" value="IG_LIKE"/>
    <property type="match status" value="1"/>
</dbReference>
<accession>A0A8J2HPT8</accession>
<dbReference type="InterPro" id="IPR013783">
    <property type="entry name" value="Ig-like_fold"/>
</dbReference>
<gene>
    <name evidence="4" type="ORF">HICCMSTLAB_LOCUS11883</name>
</gene>
<feature type="chain" id="PRO_5035169504" description="Ig-like domain-containing protein" evidence="2">
    <location>
        <begin position="25"/>
        <end position="114"/>
    </location>
</feature>
<keyword evidence="2" id="KW-0732">Signal</keyword>
<evidence type="ECO:0000313" key="4">
    <source>
        <dbReference type="EMBL" id="CAG5104200.1"/>
    </source>
</evidence>
<dbReference type="SUPFAM" id="SSF48726">
    <property type="entry name" value="Immunoglobulin"/>
    <property type="match status" value="1"/>
</dbReference>
<name>A0A8J2HPT8_COTCN</name>
<sequence>MEQTIQKSTLGFIFLTLVIQMTKSHYINYEPQSPMEVAVDYDDRPKHLDDSYTNSLSDNIETHHHKTSKVKRKPVRITGGPLLLTKGQSGELTCIAYGSPIPQIHWVRGDLESQ</sequence>
<dbReference type="InterPro" id="IPR036179">
    <property type="entry name" value="Ig-like_dom_sf"/>
</dbReference>